<proteinExistence type="predicted"/>
<organism evidence="1 2">
    <name type="scientific">Marmota monax</name>
    <name type="common">Woodchuck</name>
    <dbReference type="NCBI Taxonomy" id="9995"/>
    <lineage>
        <taxon>Eukaryota</taxon>
        <taxon>Metazoa</taxon>
        <taxon>Chordata</taxon>
        <taxon>Craniata</taxon>
        <taxon>Vertebrata</taxon>
        <taxon>Euteleostomi</taxon>
        <taxon>Mammalia</taxon>
        <taxon>Eutheria</taxon>
        <taxon>Euarchontoglires</taxon>
        <taxon>Glires</taxon>
        <taxon>Rodentia</taxon>
        <taxon>Sciuromorpha</taxon>
        <taxon>Sciuridae</taxon>
        <taxon>Xerinae</taxon>
        <taxon>Marmotini</taxon>
        <taxon>Marmota</taxon>
    </lineage>
</organism>
<feature type="non-terminal residue" evidence="1">
    <location>
        <position position="1"/>
    </location>
</feature>
<evidence type="ECO:0000313" key="1">
    <source>
        <dbReference type="EMBL" id="VTJ88330.1"/>
    </source>
</evidence>
<dbReference type="EMBL" id="CABDUW010002914">
    <property type="protein sequence ID" value="VTJ88330.1"/>
    <property type="molecule type" value="Genomic_DNA"/>
</dbReference>
<comment type="caution">
    <text evidence="1">The sequence shown here is derived from an EMBL/GenBank/DDBJ whole genome shotgun (WGS) entry which is preliminary data.</text>
</comment>
<reference evidence="1" key="1">
    <citation type="submission" date="2019-04" db="EMBL/GenBank/DDBJ databases">
        <authorList>
            <person name="Alioto T."/>
            <person name="Alioto T."/>
        </authorList>
    </citation>
    <scope>NUCLEOTIDE SEQUENCE [LARGE SCALE GENOMIC DNA]</scope>
</reference>
<evidence type="ECO:0000313" key="2">
    <source>
        <dbReference type="Proteomes" id="UP000335636"/>
    </source>
</evidence>
<dbReference type="AlphaFoldDB" id="A0A5E4D3W3"/>
<accession>A0A5E4D3W3</accession>
<keyword evidence="2" id="KW-1185">Reference proteome</keyword>
<gene>
    <name evidence="1" type="ORF">MONAX_5E022329</name>
</gene>
<name>A0A5E4D3W3_MARMO</name>
<protein>
    <submittedName>
        <fullName evidence="1">Uncharacterized protein</fullName>
    </submittedName>
</protein>
<sequence>PQYLPNPVAAATCPTACYHSAPQPGQQVRAPRVSVWGSCDIPSGWDGWRKGCSGTCGSVPEQKANRR</sequence>
<dbReference type="Proteomes" id="UP000335636">
    <property type="component" value="Unassembled WGS sequence"/>
</dbReference>